<evidence type="ECO:0000259" key="5">
    <source>
        <dbReference type="SMART" id="SM00737"/>
    </source>
</evidence>
<name>A0A7R9Q7G2_9ACAR</name>
<dbReference type="SUPFAM" id="SSF81296">
    <property type="entry name" value="E set domains"/>
    <property type="match status" value="1"/>
</dbReference>
<evidence type="ECO:0000256" key="4">
    <source>
        <dbReference type="SAM" id="SignalP"/>
    </source>
</evidence>
<dbReference type="OrthoDB" id="4937502at2759"/>
<dbReference type="Pfam" id="PF02221">
    <property type="entry name" value="E1_DerP2_DerF2"/>
    <property type="match status" value="1"/>
</dbReference>
<evidence type="ECO:0000313" key="6">
    <source>
        <dbReference type="EMBL" id="CAD7635371.1"/>
    </source>
</evidence>
<proteinExistence type="inferred from homology"/>
<protein>
    <recommendedName>
        <fullName evidence="5">MD-2-related lipid-recognition domain-containing protein</fullName>
    </recommendedName>
</protein>
<keyword evidence="3" id="KW-0964">Secreted</keyword>
<evidence type="ECO:0000256" key="1">
    <source>
        <dbReference type="ARBA" id="ARBA00004613"/>
    </source>
</evidence>
<comment type="similarity">
    <text evidence="2">Belongs to the NPC2 family.</text>
</comment>
<dbReference type="InterPro" id="IPR039670">
    <property type="entry name" value="NPC2-like"/>
</dbReference>
<evidence type="ECO:0000313" key="7">
    <source>
        <dbReference type="Proteomes" id="UP000759131"/>
    </source>
</evidence>
<dbReference type="EMBL" id="OC871281">
    <property type="protein sequence ID" value="CAD7635371.1"/>
    <property type="molecule type" value="Genomic_DNA"/>
</dbReference>
<dbReference type="EMBL" id="CAJPIZ010016706">
    <property type="protein sequence ID" value="CAG2115801.1"/>
    <property type="molecule type" value="Genomic_DNA"/>
</dbReference>
<dbReference type="FunFam" id="2.60.40.770:FF:000001">
    <property type="entry name" value="NPC intracellular cholesterol transporter 2"/>
    <property type="match status" value="1"/>
</dbReference>
<evidence type="ECO:0000256" key="3">
    <source>
        <dbReference type="ARBA" id="ARBA00022525"/>
    </source>
</evidence>
<dbReference type="PANTHER" id="PTHR11306">
    <property type="entry name" value="NIEMANN PICK TYPE C2 PROTEIN NPC2-RELATED"/>
    <property type="match status" value="1"/>
</dbReference>
<organism evidence="6">
    <name type="scientific">Medioppia subpectinata</name>
    <dbReference type="NCBI Taxonomy" id="1979941"/>
    <lineage>
        <taxon>Eukaryota</taxon>
        <taxon>Metazoa</taxon>
        <taxon>Ecdysozoa</taxon>
        <taxon>Arthropoda</taxon>
        <taxon>Chelicerata</taxon>
        <taxon>Arachnida</taxon>
        <taxon>Acari</taxon>
        <taxon>Acariformes</taxon>
        <taxon>Sarcoptiformes</taxon>
        <taxon>Oribatida</taxon>
        <taxon>Brachypylina</taxon>
        <taxon>Oppioidea</taxon>
        <taxon>Oppiidae</taxon>
        <taxon>Medioppia</taxon>
    </lineage>
</organism>
<gene>
    <name evidence="6" type="ORF">OSB1V03_LOCUS15762</name>
</gene>
<comment type="subcellular location">
    <subcellularLocation>
        <location evidence="1">Secreted</location>
    </subcellularLocation>
</comment>
<keyword evidence="7" id="KW-1185">Reference proteome</keyword>
<dbReference type="Gene3D" id="2.60.40.770">
    <property type="match status" value="1"/>
</dbReference>
<dbReference type="InterPro" id="IPR014756">
    <property type="entry name" value="Ig_E-set"/>
</dbReference>
<feature type="chain" id="PRO_5035592766" description="MD-2-related lipid-recognition domain-containing protein" evidence="4">
    <location>
        <begin position="20"/>
        <end position="147"/>
    </location>
</feature>
<dbReference type="GO" id="GO:0032934">
    <property type="term" value="F:sterol binding"/>
    <property type="evidence" value="ECO:0007669"/>
    <property type="project" value="InterPro"/>
</dbReference>
<feature type="signal peptide" evidence="4">
    <location>
        <begin position="1"/>
        <end position="19"/>
    </location>
</feature>
<dbReference type="SMART" id="SM00737">
    <property type="entry name" value="ML"/>
    <property type="match status" value="1"/>
</dbReference>
<reference evidence="6" key="1">
    <citation type="submission" date="2020-11" db="EMBL/GenBank/DDBJ databases">
        <authorList>
            <person name="Tran Van P."/>
        </authorList>
    </citation>
    <scope>NUCLEOTIDE SEQUENCE</scope>
</reference>
<keyword evidence="4" id="KW-0732">Signal</keyword>
<dbReference type="AlphaFoldDB" id="A0A7R9Q7G2"/>
<feature type="domain" description="MD-2-related lipid-recognition" evidence="5">
    <location>
        <begin position="22"/>
        <end position="144"/>
    </location>
</feature>
<dbReference type="GO" id="GO:0005576">
    <property type="term" value="C:extracellular region"/>
    <property type="evidence" value="ECO:0007669"/>
    <property type="project" value="UniProtKB-SubCell"/>
</dbReference>
<accession>A0A7R9Q7G2</accession>
<dbReference type="PANTHER" id="PTHR11306:SF68">
    <property type="entry name" value="NPC INTRACELLULAR CHOLESTEROL TRANSPORTER 2"/>
    <property type="match status" value="1"/>
</dbReference>
<evidence type="ECO:0000256" key="2">
    <source>
        <dbReference type="ARBA" id="ARBA00006370"/>
    </source>
</evidence>
<dbReference type="GO" id="GO:0015918">
    <property type="term" value="P:sterol transport"/>
    <property type="evidence" value="ECO:0007669"/>
    <property type="project" value="InterPro"/>
</dbReference>
<dbReference type="Proteomes" id="UP000759131">
    <property type="component" value="Unassembled WGS sequence"/>
</dbReference>
<sequence length="147" mass="16031">MHIFVKIVLFALTVTQINGVDFTDCGSATGKVTAISVTGCSPSSDICDFKAGTNVSIEVQFQSVYINCKLTFTKQIAGVPVPFDLKPSDACSHWNINCPIVNGNNYDLKISVPILSNYPKIKVQVRVALLDANKSKLFCQQFPVQID</sequence>
<dbReference type="InterPro" id="IPR003172">
    <property type="entry name" value="ML_dom"/>
</dbReference>